<evidence type="ECO:0000313" key="3">
    <source>
        <dbReference type="Proteomes" id="UP000319040"/>
    </source>
</evidence>
<sequence>MVKCLTMLLGLFVMVNTSNAQQSENSFKIGGAVRFNLMNKSWVENKTQPEMTWDTWRLNVDGSQGGIDFSFEYRFYPTFDTHFIHHGYLGYGLSDDLYMKLGVVQVPFGISKFASHSWWFQGQYYFGLEDDYDMGIKFDYAGIDKLDLNFAYFRQAEPEGPSAGGVTYGNAGAGRYSYDITPGSVMIDGETVQASIRELNQFNLRAAYHLSQALEVGASAQVGGIYNSIHNESEWSTAVAAHLVADWGKGWNFKGSWISHNYKAKADDGRVLDIVPMGAYGSSYGVMAKANTYAAGIAKTVKTDFGPIKSLQFYVDYTYVDKTKADFEDMQHLVPGVLISAGPVYTYVDYAMGKNQPWLNSSFGKGLGAGDPNAEWNKRFNVNIGYYF</sequence>
<organism evidence="2 3">
    <name type="scientific">Saccharicrinis carchari</name>
    <dbReference type="NCBI Taxonomy" id="1168039"/>
    <lineage>
        <taxon>Bacteria</taxon>
        <taxon>Pseudomonadati</taxon>
        <taxon>Bacteroidota</taxon>
        <taxon>Bacteroidia</taxon>
        <taxon>Marinilabiliales</taxon>
        <taxon>Marinilabiliaceae</taxon>
        <taxon>Saccharicrinis</taxon>
    </lineage>
</organism>
<evidence type="ECO:0000313" key="2">
    <source>
        <dbReference type="EMBL" id="SMO39328.1"/>
    </source>
</evidence>
<protein>
    <recommendedName>
        <fullName evidence="4">Phosphate-selective porin O and P</fullName>
    </recommendedName>
</protein>
<feature type="signal peptide" evidence="1">
    <location>
        <begin position="1"/>
        <end position="20"/>
    </location>
</feature>
<keyword evidence="1" id="KW-0732">Signal</keyword>
<accession>A0A521AWW1</accession>
<evidence type="ECO:0000256" key="1">
    <source>
        <dbReference type="SAM" id="SignalP"/>
    </source>
</evidence>
<proteinExistence type="predicted"/>
<dbReference type="SUPFAM" id="SSF56935">
    <property type="entry name" value="Porins"/>
    <property type="match status" value="1"/>
</dbReference>
<dbReference type="EMBL" id="FXTB01000001">
    <property type="protein sequence ID" value="SMO39328.1"/>
    <property type="molecule type" value="Genomic_DNA"/>
</dbReference>
<gene>
    <name evidence="2" type="ORF">SAMN06265379_101492</name>
</gene>
<reference evidence="2 3" key="1">
    <citation type="submission" date="2017-05" db="EMBL/GenBank/DDBJ databases">
        <authorList>
            <person name="Varghese N."/>
            <person name="Submissions S."/>
        </authorList>
    </citation>
    <scope>NUCLEOTIDE SEQUENCE [LARGE SCALE GENOMIC DNA]</scope>
    <source>
        <strain evidence="2 3">DSM 27040</strain>
    </source>
</reference>
<feature type="chain" id="PRO_5022079122" description="Phosphate-selective porin O and P" evidence="1">
    <location>
        <begin position="21"/>
        <end position="388"/>
    </location>
</feature>
<dbReference type="AlphaFoldDB" id="A0A521AWW1"/>
<dbReference type="Proteomes" id="UP000319040">
    <property type="component" value="Unassembled WGS sequence"/>
</dbReference>
<evidence type="ECO:0008006" key="4">
    <source>
        <dbReference type="Google" id="ProtNLM"/>
    </source>
</evidence>
<name>A0A521AWW1_SACCC</name>
<keyword evidence="3" id="KW-1185">Reference proteome</keyword>